<comment type="caution">
    <text evidence="2">The sequence shown here is derived from an EMBL/GenBank/DDBJ whole genome shotgun (WGS) entry which is preliminary data.</text>
</comment>
<feature type="region of interest" description="Disordered" evidence="1">
    <location>
        <begin position="400"/>
        <end position="419"/>
    </location>
</feature>
<name>A0A2N5THQ3_9BASI</name>
<feature type="compositionally biased region" description="Low complexity" evidence="1">
    <location>
        <begin position="137"/>
        <end position="194"/>
    </location>
</feature>
<accession>A0A2N5THQ3</accession>
<dbReference type="EMBL" id="PGCI01000577">
    <property type="protein sequence ID" value="PLW25025.1"/>
    <property type="molecule type" value="Genomic_DNA"/>
</dbReference>
<reference evidence="2 3" key="1">
    <citation type="submission" date="2017-11" db="EMBL/GenBank/DDBJ databases">
        <title>De novo assembly and phasing of dikaryotic genomes from two isolates of Puccinia coronata f. sp. avenae, the causal agent of oat crown rust.</title>
        <authorList>
            <person name="Miller M.E."/>
            <person name="Zhang Y."/>
            <person name="Omidvar V."/>
            <person name="Sperschneider J."/>
            <person name="Schwessinger B."/>
            <person name="Raley C."/>
            <person name="Palmer J.M."/>
            <person name="Garnica D."/>
            <person name="Upadhyaya N."/>
            <person name="Rathjen J."/>
            <person name="Taylor J.M."/>
            <person name="Park R.F."/>
            <person name="Dodds P.N."/>
            <person name="Hirsch C.D."/>
            <person name="Kianian S.F."/>
            <person name="Figueroa M."/>
        </authorList>
    </citation>
    <scope>NUCLEOTIDE SEQUENCE [LARGE SCALE GENOMIC DNA]</scope>
    <source>
        <strain evidence="2">12SD80</strain>
    </source>
</reference>
<dbReference type="Proteomes" id="UP000235392">
    <property type="component" value="Unassembled WGS sequence"/>
</dbReference>
<sequence>AWGAGPLPHPPPSSPHRPTSTAPSVAASLDEATPRQPKGKRARVDSSGTPPNPFHGPLFHSGLIDNESTSTILSKWVDDEFFVKLTHFLRKDQPSNKDVLLLLLSSMTQLEQRMAQQQEHSMRPRPSAPIAPPPATPNRRQLLPQLHLHPPLQKPTHPHNQSTHAPQPMTAAAASTTPTEPTKTSPQPTSPSKTYSREKRELVLPPQHTDATRDITALLPRVNMVITDDLAKCNLQHALPISVRLSKKGAIVITTAPRCEAASIKANIEALLPTISTATNTLREKAVCQADDKVQFLINMVPTATDATDDENLQHMKRQLAANCNGKVPTSVRFLKSQQDRAASKSQGEFTSIIAEWDDEPLPVFAGMGLQQATTFRCLTAAAKHSAFTQPTATRCVRTAASSDTPPTHASRTQGAYCGQNHHHSDHGKFCKASGCDCQPANSLANTPPSSAAVQQEV</sequence>
<evidence type="ECO:0000313" key="3">
    <source>
        <dbReference type="Proteomes" id="UP000235392"/>
    </source>
</evidence>
<feature type="region of interest" description="Disordered" evidence="1">
    <location>
        <begin position="1"/>
        <end position="61"/>
    </location>
</feature>
<dbReference type="AlphaFoldDB" id="A0A2N5THQ3"/>
<feature type="compositionally biased region" description="Polar residues" evidence="1">
    <location>
        <begin position="400"/>
        <end position="414"/>
    </location>
</feature>
<evidence type="ECO:0000256" key="1">
    <source>
        <dbReference type="SAM" id="MobiDB-lite"/>
    </source>
</evidence>
<protein>
    <submittedName>
        <fullName evidence="2">Uncharacterized protein</fullName>
    </submittedName>
</protein>
<evidence type="ECO:0000313" key="2">
    <source>
        <dbReference type="EMBL" id="PLW25025.1"/>
    </source>
</evidence>
<gene>
    <name evidence="2" type="ORF">PCASD_24238</name>
</gene>
<feature type="compositionally biased region" description="Pro residues" evidence="1">
    <location>
        <begin position="126"/>
        <end position="136"/>
    </location>
</feature>
<organism evidence="2 3">
    <name type="scientific">Puccinia coronata f. sp. avenae</name>
    <dbReference type="NCBI Taxonomy" id="200324"/>
    <lineage>
        <taxon>Eukaryota</taxon>
        <taxon>Fungi</taxon>
        <taxon>Dikarya</taxon>
        <taxon>Basidiomycota</taxon>
        <taxon>Pucciniomycotina</taxon>
        <taxon>Pucciniomycetes</taxon>
        <taxon>Pucciniales</taxon>
        <taxon>Pucciniaceae</taxon>
        <taxon>Puccinia</taxon>
    </lineage>
</organism>
<feature type="region of interest" description="Disordered" evidence="1">
    <location>
        <begin position="112"/>
        <end position="208"/>
    </location>
</feature>
<feature type="non-terminal residue" evidence="2">
    <location>
        <position position="1"/>
    </location>
</feature>
<proteinExistence type="predicted"/>